<feature type="region of interest" description="Disordered" evidence="1">
    <location>
        <begin position="299"/>
        <end position="343"/>
    </location>
</feature>
<protein>
    <recommendedName>
        <fullName evidence="2">HTH araC/xylS-type domain-containing protein</fullName>
    </recommendedName>
</protein>
<dbReference type="Proteomes" id="UP001501710">
    <property type="component" value="Unassembled WGS sequence"/>
</dbReference>
<dbReference type="EMBL" id="BAABAS010000020">
    <property type="protein sequence ID" value="GAA4239040.1"/>
    <property type="molecule type" value="Genomic_DNA"/>
</dbReference>
<sequence length="481" mass="52953">MIEMEVSTEHLPASERFSWFEEINRQALVPVVVRSDATTDYRVAGRILNFGTLQVSRLTLPLSHVYRSRKLIAQCDPEMLSLVFSLNGAQTFSQADGQAVFGPRELILFDSSRPFHGIMHTGDDRRPDSRSTIVMAQIDPSLLPFTREALNPLLGTHLHGAETVIRLLTQCFTDLSSGHGHTRADAARLAGIGTDLITALCAHHLEAQRAVPTEAGNRIMIAQIQAFIEAHLSDPHLTPTTIAAAHHLSLSRLHRLFSCQDVTVAAWIRERRLTRCRRDLIDPALRHVTVHAIAARWGSATPPTSAGPSAPPSACPRRSTGSCTDTERSWTDRQAAATHRQGHDARGRECCDWRARRPSKDTGAFMKYRSVAAVVGAVAAFAVPFAAAPAAYAEDVVVYNSYARGGFISYGDKVWVSHYQGTASWVEWSTDYGRSGTCRVTLPQVDKTCNYDMRENGRITLRVCSAPINTCSTWVTARIGD</sequence>
<feature type="domain" description="HTH araC/xylS-type" evidence="2">
    <location>
        <begin position="222"/>
        <end position="298"/>
    </location>
</feature>
<keyword evidence="4" id="KW-1185">Reference proteome</keyword>
<evidence type="ECO:0000313" key="4">
    <source>
        <dbReference type="Proteomes" id="UP001501710"/>
    </source>
</evidence>
<dbReference type="InterPro" id="IPR018060">
    <property type="entry name" value="HTH_AraC"/>
</dbReference>
<gene>
    <name evidence="3" type="ORF">GCM10022254_57500</name>
</gene>
<evidence type="ECO:0000256" key="1">
    <source>
        <dbReference type="SAM" id="MobiDB-lite"/>
    </source>
</evidence>
<dbReference type="SMART" id="SM00342">
    <property type="entry name" value="HTH_ARAC"/>
    <property type="match status" value="1"/>
</dbReference>
<feature type="compositionally biased region" description="Low complexity" evidence="1">
    <location>
        <begin position="299"/>
        <end position="308"/>
    </location>
</feature>
<name>A0ABP8CHC3_9ACTN</name>
<evidence type="ECO:0000259" key="2">
    <source>
        <dbReference type="PROSITE" id="PS01124"/>
    </source>
</evidence>
<accession>A0ABP8CHC3</accession>
<dbReference type="Gene3D" id="1.10.10.60">
    <property type="entry name" value="Homeodomain-like"/>
    <property type="match status" value="1"/>
</dbReference>
<dbReference type="Pfam" id="PF14525">
    <property type="entry name" value="AraC_binding_2"/>
    <property type="match status" value="1"/>
</dbReference>
<dbReference type="InterPro" id="IPR035418">
    <property type="entry name" value="AraC-bd_2"/>
</dbReference>
<dbReference type="PROSITE" id="PS01124">
    <property type="entry name" value="HTH_ARAC_FAMILY_2"/>
    <property type="match status" value="1"/>
</dbReference>
<proteinExistence type="predicted"/>
<reference evidence="4" key="1">
    <citation type="journal article" date="2019" name="Int. J. Syst. Evol. Microbiol.">
        <title>The Global Catalogue of Microorganisms (GCM) 10K type strain sequencing project: providing services to taxonomists for standard genome sequencing and annotation.</title>
        <authorList>
            <consortium name="The Broad Institute Genomics Platform"/>
            <consortium name="The Broad Institute Genome Sequencing Center for Infectious Disease"/>
            <person name="Wu L."/>
            <person name="Ma J."/>
        </authorList>
    </citation>
    <scope>NUCLEOTIDE SEQUENCE [LARGE SCALE GENOMIC DNA]</scope>
    <source>
        <strain evidence="4">JCM 17440</strain>
    </source>
</reference>
<organism evidence="3 4">
    <name type="scientific">Actinomadura meridiana</name>
    <dbReference type="NCBI Taxonomy" id="559626"/>
    <lineage>
        <taxon>Bacteria</taxon>
        <taxon>Bacillati</taxon>
        <taxon>Actinomycetota</taxon>
        <taxon>Actinomycetes</taxon>
        <taxon>Streptosporangiales</taxon>
        <taxon>Thermomonosporaceae</taxon>
        <taxon>Actinomadura</taxon>
    </lineage>
</organism>
<comment type="caution">
    <text evidence="3">The sequence shown here is derived from an EMBL/GenBank/DDBJ whole genome shotgun (WGS) entry which is preliminary data.</text>
</comment>
<evidence type="ECO:0000313" key="3">
    <source>
        <dbReference type="EMBL" id="GAA4239040.1"/>
    </source>
</evidence>